<dbReference type="Proteomes" id="UP000600080">
    <property type="component" value="Unassembled WGS sequence"/>
</dbReference>
<dbReference type="InterPro" id="IPR052189">
    <property type="entry name" value="L-asp_N-monooxygenase_NS-form"/>
</dbReference>
<dbReference type="PANTHER" id="PTHR40254">
    <property type="entry name" value="BLR0577 PROTEIN"/>
    <property type="match status" value="1"/>
</dbReference>
<dbReference type="Pfam" id="PF13454">
    <property type="entry name" value="NAD_binding_9"/>
    <property type="match status" value="1"/>
</dbReference>
<evidence type="ECO:0000313" key="2">
    <source>
        <dbReference type="EMBL" id="GGN32681.1"/>
    </source>
</evidence>
<protein>
    <submittedName>
        <fullName evidence="2">Adenylate cyclase</fullName>
    </submittedName>
</protein>
<name>A0ABQ2IVY2_9ACTN</name>
<dbReference type="EMBL" id="BMND01000001">
    <property type="protein sequence ID" value="GGN32681.1"/>
    <property type="molecule type" value="Genomic_DNA"/>
</dbReference>
<evidence type="ECO:0000313" key="3">
    <source>
        <dbReference type="Proteomes" id="UP000600080"/>
    </source>
</evidence>
<accession>A0ABQ2IVY2</accession>
<feature type="domain" description="FAD-dependent urate hydroxylase HpyO/Asp monooxygenase CreE-like FAD/NAD(P)-binding" evidence="1">
    <location>
        <begin position="15"/>
        <end position="186"/>
    </location>
</feature>
<dbReference type="InterPro" id="IPR038732">
    <property type="entry name" value="HpyO/CreE_NAD-binding"/>
</dbReference>
<dbReference type="SUPFAM" id="SSF51905">
    <property type="entry name" value="FAD/NAD(P)-binding domain"/>
    <property type="match status" value="1"/>
</dbReference>
<reference evidence="3" key="1">
    <citation type="journal article" date="2019" name="Int. J. Syst. Evol. Microbiol.">
        <title>The Global Catalogue of Microorganisms (GCM) 10K type strain sequencing project: providing services to taxonomists for standard genome sequencing and annotation.</title>
        <authorList>
            <consortium name="The Broad Institute Genomics Platform"/>
            <consortium name="The Broad Institute Genome Sequencing Center for Infectious Disease"/>
            <person name="Wu L."/>
            <person name="Ma J."/>
        </authorList>
    </citation>
    <scope>NUCLEOTIDE SEQUENCE [LARGE SCALE GENOMIC DNA]</scope>
    <source>
        <strain evidence="3">CGMCC 4.7323</strain>
    </source>
</reference>
<dbReference type="InterPro" id="IPR036188">
    <property type="entry name" value="FAD/NAD-bd_sf"/>
</dbReference>
<organism evidence="2 3">
    <name type="scientific">Streptomyces kronopolitis</name>
    <dbReference type="NCBI Taxonomy" id="1612435"/>
    <lineage>
        <taxon>Bacteria</taxon>
        <taxon>Bacillati</taxon>
        <taxon>Actinomycetota</taxon>
        <taxon>Actinomycetes</taxon>
        <taxon>Kitasatosporales</taxon>
        <taxon>Streptomycetaceae</taxon>
        <taxon>Streptomyces</taxon>
    </lineage>
</organism>
<proteinExistence type="predicted"/>
<dbReference type="RefSeq" id="WP_189095611.1">
    <property type="nucleotide sequence ID" value="NZ_BMND01000001.1"/>
</dbReference>
<comment type="caution">
    <text evidence="2">The sequence shown here is derived from an EMBL/GenBank/DDBJ whole genome shotgun (WGS) entry which is preliminary data.</text>
</comment>
<sequence length="653" mass="69254">MSAAGSPSGTAPRVVVIGAGPRGVGIVERLAARRPKGPGTLHLVDPHPDGGRVWRQDQSSLLWMNSRCGDVTLLPDESVRTTGPLTVGPTLYTWASRIAPRWCTDPALVAEAGLLTPRSYASRRLCGAYLSWCLRTSLDALSSGWTVVTHAVRALRVRERSDGALDVHLEGGRRLVADRAVLALGNLDGAPSPGQRDLHTFAVRSGGRYLPPSYTADLDLSGMPAREPLLVRGLGLAFLDLMILLTEGRGGVFRRDTSGALAYEPSGREPAFVVASRRGLPPRARPSVPPLTPERTAPVLLSEADIRAAADRLTSGGQAVRRAVPGELWRAVVREMAWAHYEELFARDPQAGPMGWDACAAVLRATPVGDPAWSALARHLTHPADRFVEPDLAPAALPVMPSADRLTTWMRQRLHAAARRADDPRHTTDAAAQQALVRAVETIIGVLMREGAASGPEARRLVATLSGFARRAAAGAPALRIEQLAALAGCGLVRFAGAEPAVGTDPSTGTFVLRTRTLPGEEFRAAHLVDAWLPDSDVLADASGLLRGMAEGGLARVTVPATPAHGAKLATCPRTFHVLDGHGRRDDRLVALGDHAASGALGSLSRPRTNAAFFRQNDKVVDWLCTPVDGTRPRPGPAVCGTDARMGSDAPDN</sequence>
<evidence type="ECO:0000259" key="1">
    <source>
        <dbReference type="Pfam" id="PF13454"/>
    </source>
</evidence>
<gene>
    <name evidence="2" type="ORF">GCM10012285_03030</name>
</gene>
<dbReference type="GeneID" id="301546213"/>
<dbReference type="PANTHER" id="PTHR40254:SF1">
    <property type="entry name" value="BLR0577 PROTEIN"/>
    <property type="match status" value="1"/>
</dbReference>
<keyword evidence="3" id="KW-1185">Reference proteome</keyword>